<name>A0AC60W9P9_9ARCH</name>
<sequence>GSVKAIEKGFFQSEIRQNAYRLKKETDEGDRVIVGVNKYSEQEEQPDLLRIDDRIEIQQKKALKKLRSSRDKKKLEKALSAMQSAAETDENLMPYIITSAKAYATTGEISNSFREVFGEYRPKEVF</sequence>
<protein>
    <submittedName>
        <fullName evidence="1">Methylmalonyl-CoA mutase</fullName>
    </submittedName>
</protein>
<gene>
    <name evidence="1" type="ORF">H2B01_06115</name>
</gene>
<feature type="non-terminal residue" evidence="1">
    <location>
        <position position="1"/>
    </location>
</feature>
<evidence type="ECO:0000313" key="1">
    <source>
        <dbReference type="EMBL" id="MBA4463739.1"/>
    </source>
</evidence>
<dbReference type="Proteomes" id="UP000591542">
    <property type="component" value="Unassembled WGS sequence"/>
</dbReference>
<accession>A0AC60W9P9</accession>
<organism evidence="1 2">
    <name type="scientific">Candidatus Nitrosomaritimum aestuariumsis</name>
    <dbReference type="NCBI Taxonomy" id="3342354"/>
    <lineage>
        <taxon>Archaea</taxon>
        <taxon>Nitrososphaerota</taxon>
        <taxon>Nitrososphaeria</taxon>
        <taxon>Nitrosopumilales</taxon>
        <taxon>Nitrosopumilaceae</taxon>
        <taxon>Candidatus Nitrosomaritimum</taxon>
    </lineage>
</organism>
<evidence type="ECO:0000313" key="2">
    <source>
        <dbReference type="Proteomes" id="UP000591542"/>
    </source>
</evidence>
<reference evidence="1 2" key="1">
    <citation type="journal article" date="2020" name="Appl. Environ. Microbiol.">
        <title>Genomic Characteristics of a Novel Species of Ammonia-Oxidizing Archaea from the Jiulong River Estuary.</title>
        <authorList>
            <person name="Zou D."/>
            <person name="Wan R."/>
            <person name="Han L."/>
            <person name="Xu M.N."/>
            <person name="Liu Y."/>
            <person name="Liu H."/>
            <person name="Kao S.J."/>
            <person name="Li M."/>
        </authorList>
    </citation>
    <scope>NUCLEOTIDE SEQUENCE [LARGE SCALE GENOMIC DNA]</scope>
    <source>
        <strain evidence="1">S2bin1</strain>
    </source>
</reference>
<comment type="caution">
    <text evidence="1">The sequence shown here is derived from an EMBL/GenBank/DDBJ whole genome shotgun (WGS) entry which is preliminary data.</text>
</comment>
<proteinExistence type="predicted"/>
<dbReference type="EMBL" id="JACEMX010000130">
    <property type="protein sequence ID" value="MBA4463739.1"/>
    <property type="molecule type" value="Genomic_DNA"/>
</dbReference>